<sequence length="129" mass="14779">MNDDLGIITKWCYTTSKLPRLYPKPRFTIPIYKPITFRCSSVSRFRDRNWGLKVSAPEKIQFVDEDDSEVNNGFNPGAPPPFTLADIRAVIPKHCWVKDPWRSMAYVVRDVVLVFGLAAVVAYFNNIVV</sequence>
<keyword evidence="4" id="KW-0472">Membrane</keyword>
<dbReference type="InterPro" id="IPR021863">
    <property type="entry name" value="FAS_N"/>
</dbReference>
<feature type="transmembrane region" description="Helical" evidence="4">
    <location>
        <begin position="106"/>
        <end position="124"/>
    </location>
</feature>
<dbReference type="Proteomes" id="UP001229421">
    <property type="component" value="Unassembled WGS sequence"/>
</dbReference>
<evidence type="ECO:0000256" key="2">
    <source>
        <dbReference type="ARBA" id="ARBA00009295"/>
    </source>
</evidence>
<evidence type="ECO:0000313" key="7">
    <source>
        <dbReference type="Proteomes" id="UP001229421"/>
    </source>
</evidence>
<keyword evidence="4" id="KW-0812">Transmembrane</keyword>
<feature type="domain" description="Fatty acid desaturase N-terminal" evidence="5">
    <location>
        <begin position="39"/>
        <end position="119"/>
    </location>
</feature>
<evidence type="ECO:0000256" key="4">
    <source>
        <dbReference type="SAM" id="Phobius"/>
    </source>
</evidence>
<organism evidence="6 7">
    <name type="scientific">Tagetes erecta</name>
    <name type="common">African marigold</name>
    <dbReference type="NCBI Taxonomy" id="13708"/>
    <lineage>
        <taxon>Eukaryota</taxon>
        <taxon>Viridiplantae</taxon>
        <taxon>Streptophyta</taxon>
        <taxon>Embryophyta</taxon>
        <taxon>Tracheophyta</taxon>
        <taxon>Spermatophyta</taxon>
        <taxon>Magnoliopsida</taxon>
        <taxon>eudicotyledons</taxon>
        <taxon>Gunneridae</taxon>
        <taxon>Pentapetalae</taxon>
        <taxon>asterids</taxon>
        <taxon>campanulids</taxon>
        <taxon>Asterales</taxon>
        <taxon>Asteraceae</taxon>
        <taxon>Asteroideae</taxon>
        <taxon>Heliantheae alliance</taxon>
        <taxon>Tageteae</taxon>
        <taxon>Tagetes</taxon>
    </lineage>
</organism>
<comment type="caution">
    <text evidence="6">The sequence shown here is derived from an EMBL/GenBank/DDBJ whole genome shotgun (WGS) entry which is preliminary data.</text>
</comment>
<comment type="subcellular location">
    <subcellularLocation>
        <location evidence="1">Membrane</location>
    </subcellularLocation>
</comment>
<evidence type="ECO:0000313" key="6">
    <source>
        <dbReference type="EMBL" id="KAK1406560.1"/>
    </source>
</evidence>
<dbReference type="Pfam" id="PF11960">
    <property type="entry name" value="DUF3474"/>
    <property type="match status" value="1"/>
</dbReference>
<dbReference type="GO" id="GO:0016020">
    <property type="term" value="C:membrane"/>
    <property type="evidence" value="ECO:0007669"/>
    <property type="project" value="UniProtKB-SubCell"/>
</dbReference>
<keyword evidence="7" id="KW-1185">Reference proteome</keyword>
<comment type="similarity">
    <text evidence="2">Belongs to the fatty acid desaturase type 1 family.</text>
</comment>
<evidence type="ECO:0000259" key="5">
    <source>
        <dbReference type="Pfam" id="PF11960"/>
    </source>
</evidence>
<reference evidence="6" key="1">
    <citation type="journal article" date="2023" name="bioRxiv">
        <title>Improved chromosome-level genome assembly for marigold (Tagetes erecta).</title>
        <authorList>
            <person name="Jiang F."/>
            <person name="Yuan L."/>
            <person name="Wang S."/>
            <person name="Wang H."/>
            <person name="Xu D."/>
            <person name="Wang A."/>
            <person name="Fan W."/>
        </authorList>
    </citation>
    <scope>NUCLEOTIDE SEQUENCE</scope>
    <source>
        <strain evidence="6">WSJ</strain>
        <tissue evidence="6">Leaf</tissue>
    </source>
</reference>
<dbReference type="EMBL" id="JAUHHV010000012">
    <property type="protein sequence ID" value="KAK1406560.1"/>
    <property type="molecule type" value="Genomic_DNA"/>
</dbReference>
<dbReference type="GO" id="GO:0016717">
    <property type="term" value="F:oxidoreductase activity, acting on paired donors, with oxidation of a pair of donors resulting in the reduction of molecular oxygen to two molecules of water"/>
    <property type="evidence" value="ECO:0007669"/>
    <property type="project" value="InterPro"/>
</dbReference>
<evidence type="ECO:0000256" key="1">
    <source>
        <dbReference type="ARBA" id="ARBA00004370"/>
    </source>
</evidence>
<dbReference type="PANTHER" id="PTHR32100">
    <property type="entry name" value="OMEGA-6 FATTY ACID DESATURASE, CHLOROPLASTIC"/>
    <property type="match status" value="1"/>
</dbReference>
<proteinExistence type="inferred from homology"/>
<evidence type="ECO:0000256" key="3">
    <source>
        <dbReference type="ARBA" id="ARBA00023002"/>
    </source>
</evidence>
<dbReference type="AlphaFoldDB" id="A0AAD8N964"/>
<name>A0AAD8N964_TARER</name>
<accession>A0AAD8N964</accession>
<protein>
    <recommendedName>
        <fullName evidence="5">Fatty acid desaturase N-terminal domain-containing protein</fullName>
    </recommendedName>
</protein>
<gene>
    <name evidence="6" type="ORF">QVD17_41986</name>
</gene>
<keyword evidence="3" id="KW-0560">Oxidoreductase</keyword>
<dbReference type="InterPro" id="IPR012171">
    <property type="entry name" value="Fatty_acid_desaturase"/>
</dbReference>
<keyword evidence="4" id="KW-1133">Transmembrane helix</keyword>